<evidence type="ECO:0000313" key="1">
    <source>
        <dbReference type="EMBL" id="CCQ51742.1"/>
    </source>
</evidence>
<dbReference type="AlphaFoldDB" id="T2IFY0"/>
<name>T2IFY0_CROWT</name>
<proteinExistence type="predicted"/>
<sequence length="44" mass="5294">MAHCYFLLAPQIKVKLRLHNGLKFSDRRICEKCGINHKRKIHYN</sequence>
<comment type="caution">
    <text evidence="1">The sequence shown here is derived from an EMBL/GenBank/DDBJ whole genome shotgun (WGS) entry which is preliminary data.</text>
</comment>
<accession>T2IFY0</accession>
<gene>
    <name evidence="1" type="ORF">CWATWH8502_2471</name>
</gene>
<reference evidence="1 2" key="2">
    <citation type="submission" date="2013-09" db="EMBL/GenBank/DDBJ databases">
        <title>Whole genome comparison of six Crocosphaera watsonii strains with differing phenotypes.</title>
        <authorList>
            <person name="Bench S.R."/>
            <person name="Heller P."/>
            <person name="Frank I."/>
            <person name="Arciniega M."/>
            <person name="Shilova I.N."/>
            <person name="Zehr J.P."/>
        </authorList>
    </citation>
    <scope>NUCLEOTIDE SEQUENCE [LARGE SCALE GENOMIC DNA]</scope>
    <source>
        <strain evidence="1 2">WH 8502</strain>
    </source>
</reference>
<reference evidence="1 2" key="1">
    <citation type="submission" date="2013-01" db="EMBL/GenBank/DDBJ databases">
        <authorList>
            <person name="Bench S."/>
        </authorList>
    </citation>
    <scope>NUCLEOTIDE SEQUENCE [LARGE SCALE GENOMIC DNA]</scope>
    <source>
        <strain evidence="1 2">WH 8502</strain>
    </source>
</reference>
<evidence type="ECO:0000313" key="2">
    <source>
        <dbReference type="Proteomes" id="UP000018348"/>
    </source>
</evidence>
<organism evidence="1 2">
    <name type="scientific">Crocosphaera watsonii WH 8502</name>
    <dbReference type="NCBI Taxonomy" id="423474"/>
    <lineage>
        <taxon>Bacteria</taxon>
        <taxon>Bacillati</taxon>
        <taxon>Cyanobacteriota</taxon>
        <taxon>Cyanophyceae</taxon>
        <taxon>Oscillatoriophycideae</taxon>
        <taxon>Chroococcales</taxon>
        <taxon>Aphanothecaceae</taxon>
        <taxon>Crocosphaera</taxon>
    </lineage>
</organism>
<protein>
    <submittedName>
        <fullName evidence="1">Uncharacterized protein</fullName>
    </submittedName>
</protein>
<dbReference type="EMBL" id="CAQK01000520">
    <property type="protein sequence ID" value="CCQ51742.1"/>
    <property type="molecule type" value="Genomic_DNA"/>
</dbReference>
<dbReference type="Proteomes" id="UP000018348">
    <property type="component" value="Unassembled WGS sequence"/>
</dbReference>